<dbReference type="PRINTS" id="PR00109">
    <property type="entry name" value="TYRKINASE"/>
</dbReference>
<dbReference type="Gene3D" id="1.10.510.10">
    <property type="entry name" value="Transferase(Phosphotransferase) domain 1"/>
    <property type="match status" value="1"/>
</dbReference>
<dbReference type="InterPro" id="IPR011009">
    <property type="entry name" value="Kinase-like_dom_sf"/>
</dbReference>
<dbReference type="PROSITE" id="PS50011">
    <property type="entry name" value="PROTEIN_KINASE_DOM"/>
    <property type="match status" value="1"/>
</dbReference>
<dbReference type="PANTHER" id="PTHR24416:SF564">
    <property type="entry name" value="MACROPHAGE-STIMULATING PROTEIN RECEPTOR"/>
    <property type="match status" value="1"/>
</dbReference>
<accession>A0ABM1EUX3</accession>
<sequence>MKGLDENLVVKVADFGLSRDIYERDYYSAKDKKAKLPVKWMAIESLEKGTYDTRSDVWSYGVVLWELLTRGVCPYPEVDNWDILGYLKSGRRMPQPSYCPKPLHELMQRCWATAPNERPQFQHIVDEIRSFLLSSENHRSSQRVSIGDVQYINIQIPDSSPGGADAADGTVV</sequence>
<dbReference type="RefSeq" id="XP_014675994.1">
    <property type="nucleotide sequence ID" value="XM_014820508.1"/>
</dbReference>
<proteinExistence type="predicted"/>
<feature type="domain" description="Protein kinase" evidence="1">
    <location>
        <begin position="1"/>
        <end position="132"/>
    </location>
</feature>
<dbReference type="GeneID" id="106815973"/>
<name>A0ABM1EUX3_PRICU</name>
<gene>
    <name evidence="3" type="primary">LOC106815973</name>
</gene>
<evidence type="ECO:0000259" key="1">
    <source>
        <dbReference type="PROSITE" id="PS50011"/>
    </source>
</evidence>
<dbReference type="Proteomes" id="UP000695022">
    <property type="component" value="Unplaced"/>
</dbReference>
<dbReference type="InterPro" id="IPR020635">
    <property type="entry name" value="Tyr_kinase_cat_dom"/>
</dbReference>
<organism evidence="2 3">
    <name type="scientific">Priapulus caudatus</name>
    <name type="common">Priapulid worm</name>
    <dbReference type="NCBI Taxonomy" id="37621"/>
    <lineage>
        <taxon>Eukaryota</taxon>
        <taxon>Metazoa</taxon>
        <taxon>Ecdysozoa</taxon>
        <taxon>Scalidophora</taxon>
        <taxon>Priapulida</taxon>
        <taxon>Priapulimorpha</taxon>
        <taxon>Priapulimorphida</taxon>
        <taxon>Priapulidae</taxon>
        <taxon>Priapulus</taxon>
    </lineage>
</organism>
<dbReference type="SUPFAM" id="SSF56112">
    <property type="entry name" value="Protein kinase-like (PK-like)"/>
    <property type="match status" value="1"/>
</dbReference>
<evidence type="ECO:0000313" key="2">
    <source>
        <dbReference type="Proteomes" id="UP000695022"/>
    </source>
</evidence>
<dbReference type="InterPro" id="IPR050122">
    <property type="entry name" value="RTK"/>
</dbReference>
<dbReference type="SMART" id="SM00219">
    <property type="entry name" value="TyrKc"/>
    <property type="match status" value="1"/>
</dbReference>
<keyword evidence="2" id="KW-1185">Reference proteome</keyword>
<dbReference type="PANTHER" id="PTHR24416">
    <property type="entry name" value="TYROSINE-PROTEIN KINASE RECEPTOR"/>
    <property type="match status" value="1"/>
</dbReference>
<reference evidence="3" key="1">
    <citation type="submission" date="2025-08" db="UniProtKB">
        <authorList>
            <consortium name="RefSeq"/>
        </authorList>
    </citation>
    <scope>IDENTIFICATION</scope>
</reference>
<dbReference type="Pfam" id="PF07714">
    <property type="entry name" value="PK_Tyr_Ser-Thr"/>
    <property type="match status" value="1"/>
</dbReference>
<dbReference type="InterPro" id="IPR001245">
    <property type="entry name" value="Ser-Thr/Tyr_kinase_cat_dom"/>
</dbReference>
<protein>
    <submittedName>
        <fullName evidence="3">Hepatocyte growth factor receptor-like</fullName>
    </submittedName>
</protein>
<dbReference type="InterPro" id="IPR000719">
    <property type="entry name" value="Prot_kinase_dom"/>
</dbReference>
<evidence type="ECO:0000313" key="3">
    <source>
        <dbReference type="RefSeq" id="XP_014675994.1"/>
    </source>
</evidence>